<dbReference type="SUPFAM" id="SSF46785">
    <property type="entry name" value="Winged helix' DNA-binding domain"/>
    <property type="match status" value="1"/>
</dbReference>
<evidence type="ECO:0000313" key="6">
    <source>
        <dbReference type="EMBL" id="QGA65356.1"/>
    </source>
</evidence>
<organism evidence="6 7">
    <name type="scientific">Vibrio algicola</name>
    <dbReference type="NCBI Taxonomy" id="2662262"/>
    <lineage>
        <taxon>Bacteria</taxon>
        <taxon>Pseudomonadati</taxon>
        <taxon>Pseudomonadota</taxon>
        <taxon>Gammaproteobacteria</taxon>
        <taxon>Vibrionales</taxon>
        <taxon>Vibrionaceae</taxon>
        <taxon>Vibrio</taxon>
    </lineage>
</organism>
<dbReference type="Gene3D" id="1.10.10.10">
    <property type="entry name" value="Winged helix-like DNA-binding domain superfamily/Winged helix DNA-binding domain"/>
    <property type="match status" value="1"/>
</dbReference>
<dbReference type="InterPro" id="IPR050389">
    <property type="entry name" value="LysR-type_TF"/>
</dbReference>
<dbReference type="PANTHER" id="PTHR30118:SF15">
    <property type="entry name" value="TRANSCRIPTIONAL REGULATORY PROTEIN"/>
    <property type="match status" value="1"/>
</dbReference>
<evidence type="ECO:0000259" key="5">
    <source>
        <dbReference type="PROSITE" id="PS50931"/>
    </source>
</evidence>
<evidence type="ECO:0000256" key="3">
    <source>
        <dbReference type="ARBA" id="ARBA00023125"/>
    </source>
</evidence>
<keyword evidence="7" id="KW-1185">Reference proteome</keyword>
<feature type="domain" description="HTH lysR-type" evidence="5">
    <location>
        <begin position="7"/>
        <end position="64"/>
    </location>
</feature>
<evidence type="ECO:0000313" key="7">
    <source>
        <dbReference type="Proteomes" id="UP000348942"/>
    </source>
</evidence>
<keyword evidence="3" id="KW-0238">DNA-binding</keyword>
<evidence type="ECO:0000256" key="2">
    <source>
        <dbReference type="ARBA" id="ARBA00023015"/>
    </source>
</evidence>
<comment type="similarity">
    <text evidence="1">Belongs to the LysR transcriptional regulatory family.</text>
</comment>
<keyword evidence="2" id="KW-0805">Transcription regulation</keyword>
<sequence>MSKLNQVDLNLLVALQALLRTRSVTKAAIQLNVTQSAMSRTLQRLRHQFGDPLFVRNRGGLLPTERAQSLATSLDCLLQDAESLLTPAEFDPLQATTQFSFMMTDFFSQVFMPPVFQSLFEQAPNMRIQCLNSQPNLMEMLAQGETDLGFSSLAGAVSADIYAQKLGQDSLVTVMRKDHPLAGQELTLERYCQASHALITMGGDHLGTIDVALAKLGYKRHVALRMPHFTAAPHAVAKTDLLLTLPGCLAAHMAEALDLVIVPPPLDMQPFTYYMVWHARQHNNIAHRWLRQQLQQVITQRCLEGNCF</sequence>
<dbReference type="PANTHER" id="PTHR30118">
    <property type="entry name" value="HTH-TYPE TRANSCRIPTIONAL REGULATOR LEUO-RELATED"/>
    <property type="match status" value="1"/>
</dbReference>
<dbReference type="PROSITE" id="PS50931">
    <property type="entry name" value="HTH_LYSR"/>
    <property type="match status" value="1"/>
</dbReference>
<accession>A0A5Q0TGQ5</accession>
<gene>
    <name evidence="6" type="ORF">GFB47_07940</name>
</gene>
<reference evidence="6 7" key="1">
    <citation type="submission" date="2019-10" db="EMBL/GenBank/DDBJ databases">
        <title>Vibrio sp. nov., isolated from Coralline algae surface.</title>
        <authorList>
            <person name="Geng Y."/>
            <person name="Zhang X."/>
        </authorList>
    </citation>
    <scope>NUCLEOTIDE SEQUENCE [LARGE SCALE GENOMIC DNA]</scope>
    <source>
        <strain evidence="6 7">SM1977</strain>
    </source>
</reference>
<dbReference type="InterPro" id="IPR037402">
    <property type="entry name" value="YidZ_PBP2"/>
</dbReference>
<protein>
    <submittedName>
        <fullName evidence="6">LysR family transcriptional regulator</fullName>
    </submittedName>
</protein>
<dbReference type="PRINTS" id="PR00039">
    <property type="entry name" value="HTHLYSR"/>
</dbReference>
<dbReference type="Gene3D" id="3.40.190.10">
    <property type="entry name" value="Periplasmic binding protein-like II"/>
    <property type="match status" value="2"/>
</dbReference>
<name>A0A5Q0TGQ5_9VIBR</name>
<dbReference type="InterPro" id="IPR036388">
    <property type="entry name" value="WH-like_DNA-bd_sf"/>
</dbReference>
<dbReference type="GO" id="GO:0003677">
    <property type="term" value="F:DNA binding"/>
    <property type="evidence" value="ECO:0007669"/>
    <property type="project" value="UniProtKB-KW"/>
</dbReference>
<dbReference type="Proteomes" id="UP000348942">
    <property type="component" value="Chromosome 1"/>
</dbReference>
<evidence type="ECO:0000256" key="4">
    <source>
        <dbReference type="ARBA" id="ARBA00023163"/>
    </source>
</evidence>
<proteinExistence type="inferred from homology"/>
<dbReference type="InterPro" id="IPR000847">
    <property type="entry name" value="LysR_HTH_N"/>
</dbReference>
<dbReference type="Pfam" id="PF03466">
    <property type="entry name" value="LysR_substrate"/>
    <property type="match status" value="1"/>
</dbReference>
<keyword evidence="4" id="KW-0804">Transcription</keyword>
<dbReference type="SUPFAM" id="SSF53850">
    <property type="entry name" value="Periplasmic binding protein-like II"/>
    <property type="match status" value="1"/>
</dbReference>
<dbReference type="InterPro" id="IPR005119">
    <property type="entry name" value="LysR_subst-bd"/>
</dbReference>
<dbReference type="GO" id="GO:0003700">
    <property type="term" value="F:DNA-binding transcription factor activity"/>
    <property type="evidence" value="ECO:0007669"/>
    <property type="project" value="InterPro"/>
</dbReference>
<dbReference type="EMBL" id="CP045699">
    <property type="protein sequence ID" value="QGA65356.1"/>
    <property type="molecule type" value="Genomic_DNA"/>
</dbReference>
<dbReference type="RefSeq" id="WP_153447504.1">
    <property type="nucleotide sequence ID" value="NZ_CP045699.1"/>
</dbReference>
<evidence type="ECO:0000256" key="1">
    <source>
        <dbReference type="ARBA" id="ARBA00009437"/>
    </source>
</evidence>
<dbReference type="CDD" id="cd08417">
    <property type="entry name" value="PBP2_Nitroaromatics_like"/>
    <property type="match status" value="1"/>
</dbReference>
<dbReference type="InterPro" id="IPR036390">
    <property type="entry name" value="WH_DNA-bd_sf"/>
</dbReference>
<dbReference type="AlphaFoldDB" id="A0A5Q0TGQ5"/>
<dbReference type="Pfam" id="PF00126">
    <property type="entry name" value="HTH_1"/>
    <property type="match status" value="1"/>
</dbReference>